<dbReference type="AlphaFoldDB" id="A0A7J6Q2J6"/>
<protein>
    <submittedName>
        <fullName evidence="2">Eukaryotic translation initiation factor 2D</fullName>
    </submittedName>
</protein>
<dbReference type="InterPro" id="IPR036877">
    <property type="entry name" value="SUI1_dom_sf"/>
</dbReference>
<name>A0A7J6Q2J6_PEROL</name>
<keyword evidence="2" id="KW-0396">Initiation factor</keyword>
<gene>
    <name evidence="2" type="primary">EIF2D_3</name>
    <name evidence="2" type="ORF">FOZ63_019976</name>
</gene>
<dbReference type="PANTHER" id="PTHR12217:SF4">
    <property type="entry name" value="EUKARYOTIC TRANSLATION INITIATION FACTOR 2D"/>
    <property type="match status" value="1"/>
</dbReference>
<reference evidence="2 3" key="1">
    <citation type="submission" date="2020-04" db="EMBL/GenBank/DDBJ databases">
        <title>Perkinsus olseni comparative genomics.</title>
        <authorList>
            <person name="Bogema D.R."/>
        </authorList>
    </citation>
    <scope>NUCLEOTIDE SEQUENCE [LARGE SCALE GENOMIC DNA]</scope>
    <source>
        <strain evidence="2 3">ATCC PRA-207</strain>
    </source>
</reference>
<dbReference type="Pfam" id="PF01253">
    <property type="entry name" value="SUI1"/>
    <property type="match status" value="1"/>
</dbReference>
<feature type="non-terminal residue" evidence="2">
    <location>
        <position position="1"/>
    </location>
</feature>
<proteinExistence type="predicted"/>
<dbReference type="PROSITE" id="PS50296">
    <property type="entry name" value="SUI1"/>
    <property type="match status" value="1"/>
</dbReference>
<feature type="domain" description="SUI1" evidence="1">
    <location>
        <begin position="104"/>
        <end position="168"/>
    </location>
</feature>
<evidence type="ECO:0000313" key="2">
    <source>
        <dbReference type="EMBL" id="KAF4702096.1"/>
    </source>
</evidence>
<keyword evidence="3" id="KW-1185">Reference proteome</keyword>
<organism evidence="2 3">
    <name type="scientific">Perkinsus olseni</name>
    <name type="common">Perkinsus atlanticus</name>
    <dbReference type="NCBI Taxonomy" id="32597"/>
    <lineage>
        <taxon>Eukaryota</taxon>
        <taxon>Sar</taxon>
        <taxon>Alveolata</taxon>
        <taxon>Perkinsozoa</taxon>
        <taxon>Perkinsea</taxon>
        <taxon>Perkinsida</taxon>
        <taxon>Perkinsidae</taxon>
        <taxon>Perkinsus</taxon>
    </lineage>
</organism>
<dbReference type="EMBL" id="JABANO010036284">
    <property type="protein sequence ID" value="KAF4702096.1"/>
    <property type="molecule type" value="Genomic_DNA"/>
</dbReference>
<dbReference type="GO" id="GO:0001731">
    <property type="term" value="P:formation of translation preinitiation complex"/>
    <property type="evidence" value="ECO:0007669"/>
    <property type="project" value="InterPro"/>
</dbReference>
<evidence type="ECO:0000259" key="1">
    <source>
        <dbReference type="PROSITE" id="PS50296"/>
    </source>
</evidence>
<dbReference type="InterPro" id="IPR001950">
    <property type="entry name" value="SUI1"/>
</dbReference>
<dbReference type="Gene3D" id="3.30.780.10">
    <property type="entry name" value="SUI1-like domain"/>
    <property type="match status" value="1"/>
</dbReference>
<dbReference type="Proteomes" id="UP000553632">
    <property type="component" value="Unassembled WGS sequence"/>
</dbReference>
<comment type="caution">
    <text evidence="2">The sequence shown here is derived from an EMBL/GenBank/DDBJ whole genome shotgun (WGS) entry which is preliminary data.</text>
</comment>
<dbReference type="SUPFAM" id="SSF55159">
    <property type="entry name" value="eIF1-like"/>
    <property type="match status" value="1"/>
</dbReference>
<dbReference type="InterPro" id="IPR039757">
    <property type="entry name" value="EIF2D"/>
</dbReference>
<keyword evidence="2" id="KW-0648">Protein biosynthesis</keyword>
<feature type="non-terminal residue" evidence="2">
    <location>
        <position position="178"/>
    </location>
</feature>
<dbReference type="PANTHER" id="PTHR12217">
    <property type="entry name" value="EUKARYOTIC TRANSLATION INITIATION FACTOR 2D"/>
    <property type="match status" value="1"/>
</dbReference>
<accession>A0A7J6Q2J6</accession>
<evidence type="ECO:0000313" key="3">
    <source>
        <dbReference type="Proteomes" id="UP000553632"/>
    </source>
</evidence>
<dbReference type="GO" id="GO:0003743">
    <property type="term" value="F:translation initiation factor activity"/>
    <property type="evidence" value="ECO:0007669"/>
    <property type="project" value="UniProtKB-KW"/>
</dbReference>
<sequence length="178" mass="18616">TPSATSQNRSDVCVDARLASALSKGGKKVQPGASVSKAEIGKAFESKGLELYTAIVPPGSECRYRSVGEATALLGGDAPPADLTELLKYGPAPMITIRVTDKVSGNKTQTLIGGVEKYHLKLSDFAKALAKHNASSSTVRDDPVLGPNTVMVQGNVAQSVMHFLVEAAGVPRDRVEIV</sequence>